<sequence length="556" mass="61180">MSDGERLAKLAEEYWDRAMQAAPSTATILGDHRFDDQLERLDPQSLEDVRAGLVATADEAERLELDDPADRLTRELLVHEARTGVAHLDIEIETGAIDPFLGLHGELLSCASQTGAATAEQAEQLLARYAQVPRLFDEVAALNRDRLARGLTPAAICVQRVMGQIEGYLAGPVDEDPFVGISVPDGTAADWRDRMATLVSEVVRPAYADHLEFIRDVVLPAARDDEHAGLAHLPGGDRIYKTLADLHTSLDVDPEEIHEIGVANAERELPAEWATIGQSALGLSELDEIFHRLRTDPELRYGSAEEMVSHAEEIVARSWEAIDGWFNARPEAPCQVQAVPAALAPAMPPAYYYPAAEDGSRPGTYFINTHEATERGRYSYEAIAFHEAIPGHHFDRTLAQELTDVPTFRRYGISTAHAEGWGLYTERLGDEMGLYSSDLDRLGMLSADAWRAGRLVVDTGLHAKGWTRQQAIDWFVKWTPVPEIVVEQEIDRYIGMAGQALSYKVGQRHIMGLRAEAEAALGDRFDIAAFHDAVLVRGGMPLAVLTGSVRDQLGLS</sequence>
<organism evidence="1 2">
    <name type="scientific">Nocardioides panacisoli</name>
    <dbReference type="NCBI Taxonomy" id="627624"/>
    <lineage>
        <taxon>Bacteria</taxon>
        <taxon>Bacillati</taxon>
        <taxon>Actinomycetota</taxon>
        <taxon>Actinomycetes</taxon>
        <taxon>Propionibacteriales</taxon>
        <taxon>Nocardioidaceae</taxon>
        <taxon>Nocardioides</taxon>
    </lineage>
</organism>
<evidence type="ECO:0000313" key="1">
    <source>
        <dbReference type="EMBL" id="GAA3805372.1"/>
    </source>
</evidence>
<dbReference type="InterPro" id="IPR010281">
    <property type="entry name" value="DUF885"/>
</dbReference>
<dbReference type="RefSeq" id="WP_344772274.1">
    <property type="nucleotide sequence ID" value="NZ_BAABAH010000001.1"/>
</dbReference>
<accession>A0ABP7I3M8</accession>
<protein>
    <recommendedName>
        <fullName evidence="3">DUF885 domain-containing protein</fullName>
    </recommendedName>
</protein>
<evidence type="ECO:0008006" key="3">
    <source>
        <dbReference type="Google" id="ProtNLM"/>
    </source>
</evidence>
<keyword evidence="2" id="KW-1185">Reference proteome</keyword>
<dbReference type="PANTHER" id="PTHR33361:SF2">
    <property type="entry name" value="DUF885 DOMAIN-CONTAINING PROTEIN"/>
    <property type="match status" value="1"/>
</dbReference>
<dbReference type="Pfam" id="PF05960">
    <property type="entry name" value="DUF885"/>
    <property type="match status" value="1"/>
</dbReference>
<dbReference type="EMBL" id="BAABAH010000001">
    <property type="protein sequence ID" value="GAA3805372.1"/>
    <property type="molecule type" value="Genomic_DNA"/>
</dbReference>
<gene>
    <name evidence="1" type="ORF">GCM10022242_05690</name>
</gene>
<name>A0ABP7I3M8_9ACTN</name>
<comment type="caution">
    <text evidence="1">The sequence shown here is derived from an EMBL/GenBank/DDBJ whole genome shotgun (WGS) entry which is preliminary data.</text>
</comment>
<proteinExistence type="predicted"/>
<dbReference type="Proteomes" id="UP001501821">
    <property type="component" value="Unassembled WGS sequence"/>
</dbReference>
<dbReference type="PANTHER" id="PTHR33361">
    <property type="entry name" value="GLR0591 PROTEIN"/>
    <property type="match status" value="1"/>
</dbReference>
<evidence type="ECO:0000313" key="2">
    <source>
        <dbReference type="Proteomes" id="UP001501821"/>
    </source>
</evidence>
<reference evidence="2" key="1">
    <citation type="journal article" date="2019" name="Int. J. Syst. Evol. Microbiol.">
        <title>The Global Catalogue of Microorganisms (GCM) 10K type strain sequencing project: providing services to taxonomists for standard genome sequencing and annotation.</title>
        <authorList>
            <consortium name="The Broad Institute Genomics Platform"/>
            <consortium name="The Broad Institute Genome Sequencing Center for Infectious Disease"/>
            <person name="Wu L."/>
            <person name="Ma J."/>
        </authorList>
    </citation>
    <scope>NUCLEOTIDE SEQUENCE [LARGE SCALE GENOMIC DNA]</scope>
    <source>
        <strain evidence="2">JCM 16953</strain>
    </source>
</reference>